<accession>A0ACB5TNA2</accession>
<gene>
    <name evidence="1" type="ORF">Cboi01_000258200</name>
</gene>
<proteinExistence type="predicted"/>
<evidence type="ECO:0000313" key="2">
    <source>
        <dbReference type="Proteomes" id="UP001165101"/>
    </source>
</evidence>
<dbReference type="EMBL" id="BSXV01001193">
    <property type="protein sequence ID" value="GME92081.1"/>
    <property type="molecule type" value="Genomic_DNA"/>
</dbReference>
<dbReference type="Proteomes" id="UP001165101">
    <property type="component" value="Unassembled WGS sequence"/>
</dbReference>
<name>A0ACB5TNA2_CANBO</name>
<evidence type="ECO:0000313" key="1">
    <source>
        <dbReference type="EMBL" id="GME92081.1"/>
    </source>
</evidence>
<protein>
    <submittedName>
        <fullName evidence="1">Unnamed protein product</fullName>
    </submittedName>
</protein>
<reference evidence="1" key="1">
    <citation type="submission" date="2023-04" db="EMBL/GenBank/DDBJ databases">
        <title>Candida boidinii NBRC 1967.</title>
        <authorList>
            <person name="Ichikawa N."/>
            <person name="Sato H."/>
            <person name="Tonouchi N."/>
        </authorList>
    </citation>
    <scope>NUCLEOTIDE SEQUENCE</scope>
    <source>
        <strain evidence="1">NBRC 1967</strain>
    </source>
</reference>
<keyword evidence="2" id="KW-1185">Reference proteome</keyword>
<sequence length="631" mass="74515">MRLTPHRNLNFQLDVDFKIPDDYDSLTESSEYESDLNLSKDDDNDSGNILLDHDDLDEFNEKDTSLGDQTIVPLDDEEEEDDDDSKIVDQNDLVENNLKLFSVKDIINAMDDLKLKDRFEYTSNTKINKHSNKPSSKYNKYSTKLNTKDKDEILKLLSSKLREKNKLKYPETDEFYEQKNEYRDSDLSLSSKDFKKLQQRTQERFSKYDKICQEFKRQEEEERKRKEEEERKRREEEERIRREAERKRQEEERKRQEEERKRQEAEAERLRKLAEEKRMREEKLKKEAEEAAELKRKEEEEEQAKALKEQKKADLKKKADSGMLYRFRSIEAEFLKYKQDIADIKANVVEVMKAPQMKEFKKVVSAHKRKINPKFGQLTDSQRQLTEITNDIRVLVSATASDELAFKWILNFIAKAIISQAESELSVKPQNSIALSKLTLNLLILFPELYYYLMARFVKKCPIIIGYTCTVDTEEGRLRMGWRRDSQNKWEEETKYNERLSGIITLYAVMTRLPIDNTFVIQGGTNTLPANQIKHPMPISNSWRYLSRSLNLKTELLSDVHFVLVGSWWDSCAVEFLRSYDHQAKKVLNLILNDWIGSVAGRRFPGAARLYLLGEEYVKKGKIKTFGVLER</sequence>
<comment type="caution">
    <text evidence="1">The sequence shown here is derived from an EMBL/GenBank/DDBJ whole genome shotgun (WGS) entry which is preliminary data.</text>
</comment>
<organism evidence="1 2">
    <name type="scientific">Candida boidinii</name>
    <name type="common">Yeast</name>
    <dbReference type="NCBI Taxonomy" id="5477"/>
    <lineage>
        <taxon>Eukaryota</taxon>
        <taxon>Fungi</taxon>
        <taxon>Dikarya</taxon>
        <taxon>Ascomycota</taxon>
        <taxon>Saccharomycotina</taxon>
        <taxon>Pichiomycetes</taxon>
        <taxon>Pichiales</taxon>
        <taxon>Pichiaceae</taxon>
        <taxon>Ogataea</taxon>
        <taxon>Ogataea/Candida clade</taxon>
    </lineage>
</organism>